<evidence type="ECO:0000313" key="2">
    <source>
        <dbReference type="EMBL" id="CBY32084.1"/>
    </source>
</evidence>
<evidence type="ECO:0000256" key="1">
    <source>
        <dbReference type="SAM" id="Phobius"/>
    </source>
</evidence>
<keyword evidence="1" id="KW-0472">Membrane</keyword>
<reference evidence="2" key="1">
    <citation type="journal article" date="2010" name="Science">
        <title>Plasticity of animal genome architecture unmasked by rapid evolution of a pelagic tunicate.</title>
        <authorList>
            <person name="Denoeud F."/>
            <person name="Henriet S."/>
            <person name="Mungpakdee S."/>
            <person name="Aury J.M."/>
            <person name="Da Silva C."/>
            <person name="Brinkmann H."/>
            <person name="Mikhaleva J."/>
            <person name="Olsen L.C."/>
            <person name="Jubin C."/>
            <person name="Canestro C."/>
            <person name="Bouquet J.M."/>
            <person name="Danks G."/>
            <person name="Poulain J."/>
            <person name="Campsteijn C."/>
            <person name="Adamski M."/>
            <person name="Cross I."/>
            <person name="Yadetie F."/>
            <person name="Muffato M."/>
            <person name="Louis A."/>
            <person name="Butcher S."/>
            <person name="Tsagkogeorga G."/>
            <person name="Konrad A."/>
            <person name="Singh S."/>
            <person name="Jensen M.F."/>
            <person name="Cong E.H."/>
            <person name="Eikeseth-Otteraa H."/>
            <person name="Noel B."/>
            <person name="Anthouard V."/>
            <person name="Porcel B.M."/>
            <person name="Kachouri-Lafond R."/>
            <person name="Nishino A."/>
            <person name="Ugolini M."/>
            <person name="Chourrout P."/>
            <person name="Nishida H."/>
            <person name="Aasland R."/>
            <person name="Huzurbazar S."/>
            <person name="Westhof E."/>
            <person name="Delsuc F."/>
            <person name="Lehrach H."/>
            <person name="Reinhardt R."/>
            <person name="Weissenbach J."/>
            <person name="Roy S.W."/>
            <person name="Artiguenave F."/>
            <person name="Postlethwait J.H."/>
            <person name="Manak J.R."/>
            <person name="Thompson E.M."/>
            <person name="Jaillon O."/>
            <person name="Du Pasquier L."/>
            <person name="Boudinot P."/>
            <person name="Liberles D.A."/>
            <person name="Volff J.N."/>
            <person name="Philippe H."/>
            <person name="Lenhard B."/>
            <person name="Roest Crollius H."/>
            <person name="Wincker P."/>
            <person name="Chourrout D."/>
        </authorList>
    </citation>
    <scope>NUCLEOTIDE SEQUENCE [LARGE SCALE GENOMIC DNA]</scope>
</reference>
<dbReference type="EMBL" id="FN654333">
    <property type="protein sequence ID" value="CBY32084.1"/>
    <property type="molecule type" value="Genomic_DNA"/>
</dbReference>
<gene>
    <name evidence="2" type="ORF">GSOID_T00029382001</name>
</gene>
<accession>E4Y947</accession>
<keyword evidence="1" id="KW-1133">Transmembrane helix</keyword>
<organism evidence="2">
    <name type="scientific">Oikopleura dioica</name>
    <name type="common">Tunicate</name>
    <dbReference type="NCBI Taxonomy" id="34765"/>
    <lineage>
        <taxon>Eukaryota</taxon>
        <taxon>Metazoa</taxon>
        <taxon>Chordata</taxon>
        <taxon>Tunicata</taxon>
        <taxon>Appendicularia</taxon>
        <taxon>Copelata</taxon>
        <taxon>Oikopleuridae</taxon>
        <taxon>Oikopleura</taxon>
    </lineage>
</organism>
<proteinExistence type="predicted"/>
<dbReference type="Proteomes" id="UP000011014">
    <property type="component" value="Unassembled WGS sequence"/>
</dbReference>
<keyword evidence="1" id="KW-0812">Transmembrane</keyword>
<sequence length="83" mass="9793">MGDRLGIPRALSIFLTFFNFEPFCSILIYWTGEPYIGPKRFNQTVHYHLISYFRLLAEGRRTSRKFCVSRIVIQSRSELVGQF</sequence>
<protein>
    <submittedName>
        <fullName evidence="2">Uncharacterized protein</fullName>
    </submittedName>
</protein>
<feature type="transmembrane region" description="Helical" evidence="1">
    <location>
        <begin position="6"/>
        <end position="30"/>
    </location>
</feature>
<name>E4Y947_OIKDI</name>
<dbReference type="AlphaFoldDB" id="E4Y947"/>